<evidence type="ECO:0000313" key="2">
    <source>
        <dbReference type="EMBL" id="CAL5227895.1"/>
    </source>
</evidence>
<proteinExistence type="predicted"/>
<name>A0ABP1G9D2_9CHLO</name>
<comment type="caution">
    <text evidence="2">The sequence shown here is derived from an EMBL/GenBank/DDBJ whole genome shotgun (WGS) entry which is preliminary data.</text>
</comment>
<keyword evidence="1" id="KW-0472">Membrane</keyword>
<dbReference type="EMBL" id="CAXHTA020000017">
    <property type="protein sequence ID" value="CAL5227895.1"/>
    <property type="molecule type" value="Genomic_DNA"/>
</dbReference>
<dbReference type="Proteomes" id="UP001497392">
    <property type="component" value="Unassembled WGS sequence"/>
</dbReference>
<protein>
    <submittedName>
        <fullName evidence="2">G10936 protein</fullName>
    </submittedName>
</protein>
<gene>
    <name evidence="2" type="primary">g10936</name>
    <name evidence="2" type="ORF">VP750_LOCUS9801</name>
</gene>
<keyword evidence="1" id="KW-0812">Transmembrane</keyword>
<evidence type="ECO:0000313" key="3">
    <source>
        <dbReference type="Proteomes" id="UP001497392"/>
    </source>
</evidence>
<sequence>MSGSSQVIRATQMFTKDGNSKKVSLVREIVTGFSLGMGFGLIWKTYHWNEKRKTEEYYEELASLPDKS</sequence>
<feature type="transmembrane region" description="Helical" evidence="1">
    <location>
        <begin position="25"/>
        <end position="43"/>
    </location>
</feature>
<accession>A0ABP1G9D2</accession>
<organism evidence="2 3">
    <name type="scientific">Coccomyxa viridis</name>
    <dbReference type="NCBI Taxonomy" id="1274662"/>
    <lineage>
        <taxon>Eukaryota</taxon>
        <taxon>Viridiplantae</taxon>
        <taxon>Chlorophyta</taxon>
        <taxon>core chlorophytes</taxon>
        <taxon>Trebouxiophyceae</taxon>
        <taxon>Trebouxiophyceae incertae sedis</taxon>
        <taxon>Coccomyxaceae</taxon>
        <taxon>Coccomyxa</taxon>
    </lineage>
</organism>
<keyword evidence="1" id="KW-1133">Transmembrane helix</keyword>
<reference evidence="2 3" key="1">
    <citation type="submission" date="2024-06" db="EMBL/GenBank/DDBJ databases">
        <authorList>
            <person name="Kraege A."/>
            <person name="Thomma B."/>
        </authorList>
    </citation>
    <scope>NUCLEOTIDE SEQUENCE [LARGE SCALE GENOMIC DNA]</scope>
</reference>
<evidence type="ECO:0000256" key="1">
    <source>
        <dbReference type="SAM" id="Phobius"/>
    </source>
</evidence>
<keyword evidence="3" id="KW-1185">Reference proteome</keyword>